<organism evidence="2 3">
    <name type="scientific">Frankliniella fusca</name>
    <dbReference type="NCBI Taxonomy" id="407009"/>
    <lineage>
        <taxon>Eukaryota</taxon>
        <taxon>Metazoa</taxon>
        <taxon>Ecdysozoa</taxon>
        <taxon>Arthropoda</taxon>
        <taxon>Hexapoda</taxon>
        <taxon>Insecta</taxon>
        <taxon>Pterygota</taxon>
        <taxon>Neoptera</taxon>
        <taxon>Paraneoptera</taxon>
        <taxon>Thysanoptera</taxon>
        <taxon>Terebrantia</taxon>
        <taxon>Thripoidea</taxon>
        <taxon>Thripidae</taxon>
        <taxon>Frankliniella</taxon>
    </lineage>
</organism>
<protein>
    <submittedName>
        <fullName evidence="2">Light-independent protochlorophyllide reductase subunit N</fullName>
    </submittedName>
</protein>
<gene>
    <name evidence="2" type="ORF">KUF71_009458</name>
</gene>
<dbReference type="AlphaFoldDB" id="A0AAE1HF17"/>
<proteinExistence type="predicted"/>
<evidence type="ECO:0000313" key="3">
    <source>
        <dbReference type="Proteomes" id="UP001219518"/>
    </source>
</evidence>
<reference evidence="2" key="1">
    <citation type="submission" date="2021-07" db="EMBL/GenBank/DDBJ databases">
        <authorList>
            <person name="Catto M.A."/>
            <person name="Jacobson A."/>
            <person name="Kennedy G."/>
            <person name="Labadie P."/>
            <person name="Hunt B.G."/>
            <person name="Srinivasan R."/>
        </authorList>
    </citation>
    <scope>NUCLEOTIDE SEQUENCE</scope>
    <source>
        <strain evidence="2">PL_HMW_Pooled</strain>
        <tissue evidence="2">Head</tissue>
    </source>
</reference>
<evidence type="ECO:0000313" key="2">
    <source>
        <dbReference type="EMBL" id="KAK3920171.1"/>
    </source>
</evidence>
<feature type="region of interest" description="Disordered" evidence="1">
    <location>
        <begin position="538"/>
        <end position="560"/>
    </location>
</feature>
<dbReference type="Proteomes" id="UP001219518">
    <property type="component" value="Unassembled WGS sequence"/>
</dbReference>
<accession>A0AAE1HF17</accession>
<keyword evidence="3" id="KW-1185">Reference proteome</keyword>
<evidence type="ECO:0000256" key="1">
    <source>
        <dbReference type="SAM" id="MobiDB-lite"/>
    </source>
</evidence>
<dbReference type="PANTHER" id="PTHR37162">
    <property type="entry name" value="HAT FAMILY DIMERISATION DOMAINCONTAINING PROTEIN-RELATED"/>
    <property type="match status" value="1"/>
</dbReference>
<name>A0AAE1HF17_9NEOP</name>
<dbReference type="PANTHER" id="PTHR37162:SF11">
    <property type="match status" value="1"/>
</dbReference>
<sequence length="592" mass="68014">MELGRLKIGYCITYGLAPYFHDKIVQEVREAKFFVAMFDESLNKCSQKNQMDIAVKFWSSSTNEVVTRYFDSAFLGRSRSTELVDAFCSKFHGDQLDRMLMVAMDGPNVNFKFLRELSAHLTAGDPVKPKLLEMGSCGLHVVHNAFKEGVKATGWGIVMYLRATYNVFKDVPARRAKYIEWTGSSKFPQKYCAVRWLNNASTADRGREILPNLVTFVDKVEEGGREDKIKSSSFNVLVKAVKDPMLGPKLAFFSYIARLVEPFLTAYQTNKPMAPFLHTDLSALVRDLYNLFVKKDYLKEKTDVCDVDVTKDVNLIPAQDMTLSFSVKEALQKMDKPAPKKDMLKFKEECIALLKAMTLKLMEKSPLKYKICKSITFCDPEFIVKHENTAKNRLRSCLSVFQRNNWISAADCDKLETEFKLLVEKSSVISLLKEYDRDTTRLDHFWRSALTTYKCSDLLRNLLHMVLIISHGNAFVERGFSINKEMVVENQLDVSLVAQRQVYDAVTLAGGIEQVADAIDPRMQYRFRSARAEYEEARKKRAEQDREGQKKKQAEKRVADEVRELRAKKTKLMQEAQTKCDEIDEQLNRLSR</sequence>
<dbReference type="EMBL" id="JAHWGI010000990">
    <property type="protein sequence ID" value="KAK3920171.1"/>
    <property type="molecule type" value="Genomic_DNA"/>
</dbReference>
<comment type="caution">
    <text evidence="2">The sequence shown here is derived from an EMBL/GenBank/DDBJ whole genome shotgun (WGS) entry which is preliminary data.</text>
</comment>
<reference evidence="2" key="2">
    <citation type="journal article" date="2023" name="BMC Genomics">
        <title>Pest status, molecular evolution, and epigenetic factors derived from the genome assembly of Frankliniella fusca, a thysanopteran phytovirus vector.</title>
        <authorList>
            <person name="Catto M.A."/>
            <person name="Labadie P.E."/>
            <person name="Jacobson A.L."/>
            <person name="Kennedy G.G."/>
            <person name="Srinivasan R."/>
            <person name="Hunt B.G."/>
        </authorList>
    </citation>
    <scope>NUCLEOTIDE SEQUENCE</scope>
    <source>
        <strain evidence="2">PL_HMW_Pooled</strain>
    </source>
</reference>